<accession>G1MKA2</accession>
<keyword evidence="5 12" id="KW-1133">Transmembrane helix</keyword>
<proteinExistence type="predicted"/>
<dbReference type="PANTHER" id="PTHR11292">
    <property type="entry name" value="T-CELL SURFACE GLYCOPROTEIN CD8 BETA CHAIN"/>
    <property type="match status" value="1"/>
</dbReference>
<feature type="transmembrane region" description="Helical" evidence="12">
    <location>
        <begin position="345"/>
        <end position="370"/>
    </location>
</feature>
<evidence type="ECO:0000256" key="9">
    <source>
        <dbReference type="ARBA" id="ARBA00023180"/>
    </source>
</evidence>
<keyword evidence="4" id="KW-0391">Immunity</keyword>
<keyword evidence="8" id="KW-1015">Disulfide bond</keyword>
<dbReference type="CDD" id="cd07700">
    <property type="entry name" value="IgV_CD8_beta"/>
    <property type="match status" value="1"/>
</dbReference>
<dbReference type="AlphaFoldDB" id="G1MKA2"/>
<dbReference type="InterPro" id="IPR036179">
    <property type="entry name" value="Ig-like_dom_sf"/>
</dbReference>
<dbReference type="FunFam" id="2.60.40.10:FF:000645">
    <property type="entry name" value="T-cell surface glycoprotein CD8 beta chain"/>
    <property type="match status" value="1"/>
</dbReference>
<dbReference type="GO" id="GO:0050776">
    <property type="term" value="P:regulation of immune response"/>
    <property type="evidence" value="ECO:0007669"/>
    <property type="project" value="InterPro"/>
</dbReference>
<dbReference type="InParanoid" id="G1MKA2"/>
<evidence type="ECO:0000256" key="5">
    <source>
        <dbReference type="ARBA" id="ARBA00022989"/>
    </source>
</evidence>
<evidence type="ECO:0000256" key="3">
    <source>
        <dbReference type="ARBA" id="ARBA00022729"/>
    </source>
</evidence>
<evidence type="ECO:0000259" key="13">
    <source>
        <dbReference type="PROSITE" id="PS50835"/>
    </source>
</evidence>
<feature type="domain" description="Ig-like" evidence="13">
    <location>
        <begin position="195"/>
        <end position="290"/>
    </location>
</feature>
<reference evidence="14" key="3">
    <citation type="submission" date="2025-09" db="UniProtKB">
        <authorList>
            <consortium name="Ensembl"/>
        </authorList>
    </citation>
    <scope>IDENTIFICATION</scope>
</reference>
<dbReference type="PANTHER" id="PTHR11292:SF7">
    <property type="entry name" value="T-CELL SURFACE GLYCOPROTEIN CD8 BETA CHAIN-RELATED"/>
    <property type="match status" value="1"/>
</dbReference>
<dbReference type="SUPFAM" id="SSF48726">
    <property type="entry name" value="Immunoglobulin"/>
    <property type="match status" value="1"/>
</dbReference>
<sequence length="384" mass="43969">MKHSKKTYDSFQDELEDYIKVQKARGLEPKTCFRKMRDNCLETCGYREEVDYQSRYRMFDQRLSFETRQTYPRSCPSSQKVENQLPQWLPARDSRLRLDSLSYCQFTRDCFSEKPRPLNLSQQEYNCGSYSLEAGVHKRLSSENSASGHPASHQQLHQKGKRHLEGREEPEEEQPKHKRKKSCEETDLALRGSSPLQQVPASIVIQTKQMVTMSCEARTSPTSTRIYWLRQRQAPSSDSHHEFLAFWDSIKGIVYGQEVDQEKLTVFPEATRSILNLTNVKPADSGIYFCMTIGNPELTFGKGTQLSVVDVLPTTAQPTRKPSTKKKVSRSPSPVIQKGLSCDPLILGLLVAGVLLLLVSLGVAIHLHCLQRRARLRLLKQFYK</sequence>
<keyword evidence="9" id="KW-0325">Glycoprotein</keyword>
<dbReference type="GO" id="GO:0002250">
    <property type="term" value="P:adaptive immune response"/>
    <property type="evidence" value="ECO:0007669"/>
    <property type="project" value="UniProtKB-KW"/>
</dbReference>
<evidence type="ECO:0000313" key="14">
    <source>
        <dbReference type="Ensembl" id="ENSAMEP00000019787.2"/>
    </source>
</evidence>
<dbReference type="InterPro" id="IPR003599">
    <property type="entry name" value="Ig_sub"/>
</dbReference>
<feature type="region of interest" description="Disordered" evidence="11">
    <location>
        <begin position="139"/>
        <end position="191"/>
    </location>
</feature>
<dbReference type="GeneTree" id="ENSGT00940000162565"/>
<protein>
    <submittedName>
        <fullName evidence="14">CD8 subunit beta</fullName>
    </submittedName>
</protein>
<organism evidence="14 15">
    <name type="scientific">Ailuropoda melanoleuca</name>
    <name type="common">Giant panda</name>
    <dbReference type="NCBI Taxonomy" id="9646"/>
    <lineage>
        <taxon>Eukaryota</taxon>
        <taxon>Metazoa</taxon>
        <taxon>Chordata</taxon>
        <taxon>Craniata</taxon>
        <taxon>Vertebrata</taxon>
        <taxon>Euteleostomi</taxon>
        <taxon>Mammalia</taxon>
        <taxon>Eutheria</taxon>
        <taxon>Laurasiatheria</taxon>
        <taxon>Carnivora</taxon>
        <taxon>Caniformia</taxon>
        <taxon>Ursidae</taxon>
        <taxon>Ailuropoda</taxon>
    </lineage>
</organism>
<evidence type="ECO:0000256" key="4">
    <source>
        <dbReference type="ARBA" id="ARBA00022859"/>
    </source>
</evidence>
<evidence type="ECO:0000256" key="6">
    <source>
        <dbReference type="ARBA" id="ARBA00023130"/>
    </source>
</evidence>
<feature type="compositionally biased region" description="Polar residues" evidence="11">
    <location>
        <begin position="142"/>
        <end position="155"/>
    </location>
</feature>
<dbReference type="GO" id="GO:0005886">
    <property type="term" value="C:plasma membrane"/>
    <property type="evidence" value="ECO:0007669"/>
    <property type="project" value="UniProtKB-ARBA"/>
</dbReference>
<dbReference type="SMART" id="SM00406">
    <property type="entry name" value="IGv"/>
    <property type="match status" value="1"/>
</dbReference>
<dbReference type="GO" id="GO:0042288">
    <property type="term" value="F:MHC class I protein binding"/>
    <property type="evidence" value="ECO:0007669"/>
    <property type="project" value="InterPro"/>
</dbReference>
<dbReference type="GO" id="GO:0015026">
    <property type="term" value="F:coreceptor activity"/>
    <property type="evidence" value="ECO:0007669"/>
    <property type="project" value="InterPro"/>
</dbReference>
<keyword evidence="7 12" id="KW-0472">Membrane</keyword>
<keyword evidence="3" id="KW-0732">Signal</keyword>
<dbReference type="GO" id="GO:0009986">
    <property type="term" value="C:cell surface"/>
    <property type="evidence" value="ECO:0007669"/>
    <property type="project" value="TreeGrafter"/>
</dbReference>
<evidence type="ECO:0000313" key="15">
    <source>
        <dbReference type="Proteomes" id="UP000008912"/>
    </source>
</evidence>
<dbReference type="InterPro" id="IPR042414">
    <property type="entry name" value="CD8B"/>
</dbReference>
<keyword evidence="2 12" id="KW-0812">Transmembrane</keyword>
<evidence type="ECO:0000256" key="2">
    <source>
        <dbReference type="ARBA" id="ARBA00022692"/>
    </source>
</evidence>
<comment type="subcellular location">
    <subcellularLocation>
        <location evidence="1">Membrane</location>
        <topology evidence="1">Single-pass type I membrane protein</topology>
    </subcellularLocation>
</comment>
<dbReference type="InterPro" id="IPR013106">
    <property type="entry name" value="Ig_V-set"/>
</dbReference>
<evidence type="ECO:0000256" key="8">
    <source>
        <dbReference type="ARBA" id="ARBA00023157"/>
    </source>
</evidence>
<gene>
    <name evidence="14" type="primary">CD8B</name>
</gene>
<name>G1MKA2_AILME</name>
<dbReference type="Pfam" id="PF07686">
    <property type="entry name" value="V-set"/>
    <property type="match status" value="1"/>
</dbReference>
<reference evidence="14 15" key="1">
    <citation type="journal article" date="2010" name="Nature">
        <title>The sequence and de novo assembly of the giant panda genome.</title>
        <authorList>
            <person name="Li R."/>
            <person name="Fan W."/>
            <person name="Tian G."/>
            <person name="Zhu H."/>
            <person name="He L."/>
            <person name="Cai J."/>
            <person name="Huang Q."/>
            <person name="Cai Q."/>
            <person name="Li B."/>
            <person name="Bai Y."/>
            <person name="Zhang Z."/>
            <person name="Zhang Y."/>
            <person name="Wang W."/>
            <person name="Li J."/>
            <person name="Wei F."/>
            <person name="Li H."/>
            <person name="Jian M."/>
            <person name="Li J."/>
            <person name="Zhang Z."/>
            <person name="Nielsen R."/>
            <person name="Li D."/>
            <person name="Gu W."/>
            <person name="Yang Z."/>
            <person name="Xuan Z."/>
            <person name="Ryder O.A."/>
            <person name="Leung F.C."/>
            <person name="Zhou Y."/>
            <person name="Cao J."/>
            <person name="Sun X."/>
            <person name="Fu Y."/>
            <person name="Fang X."/>
            <person name="Guo X."/>
            <person name="Wang B."/>
            <person name="Hou R."/>
            <person name="Shen F."/>
            <person name="Mu B."/>
            <person name="Ni P."/>
            <person name="Lin R."/>
            <person name="Qian W."/>
            <person name="Wang G."/>
            <person name="Yu C."/>
            <person name="Nie W."/>
            <person name="Wang J."/>
            <person name="Wu Z."/>
            <person name="Liang H."/>
            <person name="Min J."/>
            <person name="Wu Q."/>
            <person name="Cheng S."/>
            <person name="Ruan J."/>
            <person name="Wang M."/>
            <person name="Shi Z."/>
            <person name="Wen M."/>
            <person name="Liu B."/>
            <person name="Ren X."/>
            <person name="Zheng H."/>
            <person name="Dong D."/>
            <person name="Cook K."/>
            <person name="Shan G."/>
            <person name="Zhang H."/>
            <person name="Kosiol C."/>
            <person name="Xie X."/>
            <person name="Lu Z."/>
            <person name="Zheng H."/>
            <person name="Li Y."/>
            <person name="Steiner C.C."/>
            <person name="Lam T.T."/>
            <person name="Lin S."/>
            <person name="Zhang Q."/>
            <person name="Li G."/>
            <person name="Tian J."/>
            <person name="Gong T."/>
            <person name="Liu H."/>
            <person name="Zhang D."/>
            <person name="Fang L."/>
            <person name="Ye C."/>
            <person name="Zhang J."/>
            <person name="Hu W."/>
            <person name="Xu A."/>
            <person name="Ren Y."/>
            <person name="Zhang G."/>
            <person name="Bruford M.W."/>
            <person name="Li Q."/>
            <person name="Ma L."/>
            <person name="Guo Y."/>
            <person name="An N."/>
            <person name="Hu Y."/>
            <person name="Zheng Y."/>
            <person name="Shi Y."/>
            <person name="Li Z."/>
            <person name="Liu Q."/>
            <person name="Chen Y."/>
            <person name="Zhao J."/>
            <person name="Qu N."/>
            <person name="Zhao S."/>
            <person name="Tian F."/>
            <person name="Wang X."/>
            <person name="Wang H."/>
            <person name="Xu L."/>
            <person name="Liu X."/>
            <person name="Vinar T."/>
            <person name="Wang Y."/>
            <person name="Lam T.W."/>
            <person name="Yiu S.M."/>
            <person name="Liu S."/>
            <person name="Zhang H."/>
            <person name="Li D."/>
            <person name="Huang Y."/>
            <person name="Wang X."/>
            <person name="Yang G."/>
            <person name="Jiang Z."/>
            <person name="Wang J."/>
            <person name="Qin N."/>
            <person name="Li L."/>
            <person name="Li J."/>
            <person name="Bolund L."/>
            <person name="Kristiansen K."/>
            <person name="Wong G.K."/>
            <person name="Olson M."/>
            <person name="Zhang X."/>
            <person name="Li S."/>
            <person name="Yang H."/>
            <person name="Wang J."/>
            <person name="Wang J."/>
        </authorList>
    </citation>
    <scope>NUCLEOTIDE SEQUENCE [LARGE SCALE GENOMIC DNA]</scope>
</reference>
<evidence type="ECO:0000256" key="11">
    <source>
        <dbReference type="SAM" id="MobiDB-lite"/>
    </source>
</evidence>
<dbReference type="Gene3D" id="2.60.40.10">
    <property type="entry name" value="Immunoglobulins"/>
    <property type="match status" value="1"/>
</dbReference>
<keyword evidence="6" id="KW-1064">Adaptive immunity</keyword>
<evidence type="ECO:0000256" key="12">
    <source>
        <dbReference type="SAM" id="Phobius"/>
    </source>
</evidence>
<keyword evidence="10" id="KW-0393">Immunoglobulin domain</keyword>
<dbReference type="Proteomes" id="UP000008912">
    <property type="component" value="Unassembled WGS sequence"/>
</dbReference>
<keyword evidence="15" id="KW-1185">Reference proteome</keyword>
<dbReference type="InterPro" id="IPR007110">
    <property type="entry name" value="Ig-like_dom"/>
</dbReference>
<evidence type="ECO:0000256" key="10">
    <source>
        <dbReference type="ARBA" id="ARBA00023319"/>
    </source>
</evidence>
<dbReference type="Ensembl" id="ENSAMET00000020556.2">
    <property type="protein sequence ID" value="ENSAMEP00000019787.2"/>
    <property type="gene ID" value="ENSAMEG00000010027.2"/>
</dbReference>
<dbReference type="PROSITE" id="PS50835">
    <property type="entry name" value="IG_LIKE"/>
    <property type="match status" value="1"/>
</dbReference>
<reference evidence="14" key="2">
    <citation type="submission" date="2025-08" db="UniProtKB">
        <authorList>
            <consortium name="Ensembl"/>
        </authorList>
    </citation>
    <scope>IDENTIFICATION</scope>
</reference>
<evidence type="ECO:0000256" key="7">
    <source>
        <dbReference type="ARBA" id="ARBA00023136"/>
    </source>
</evidence>
<dbReference type="InterPro" id="IPR013783">
    <property type="entry name" value="Ig-like_fold"/>
</dbReference>
<evidence type="ECO:0000256" key="1">
    <source>
        <dbReference type="ARBA" id="ARBA00004479"/>
    </source>
</evidence>
<dbReference type="SMART" id="SM00409">
    <property type="entry name" value="IG"/>
    <property type="match status" value="1"/>
</dbReference>